<keyword evidence="2" id="KW-1185">Reference proteome</keyword>
<gene>
    <name evidence="1" type="ORF">CRG98_025914</name>
</gene>
<accession>A0A2I0JCB3</accession>
<organism evidence="1 2">
    <name type="scientific">Punica granatum</name>
    <name type="common">Pomegranate</name>
    <dbReference type="NCBI Taxonomy" id="22663"/>
    <lineage>
        <taxon>Eukaryota</taxon>
        <taxon>Viridiplantae</taxon>
        <taxon>Streptophyta</taxon>
        <taxon>Embryophyta</taxon>
        <taxon>Tracheophyta</taxon>
        <taxon>Spermatophyta</taxon>
        <taxon>Magnoliopsida</taxon>
        <taxon>eudicotyledons</taxon>
        <taxon>Gunneridae</taxon>
        <taxon>Pentapetalae</taxon>
        <taxon>rosids</taxon>
        <taxon>malvids</taxon>
        <taxon>Myrtales</taxon>
        <taxon>Lythraceae</taxon>
        <taxon>Punica</taxon>
    </lineage>
</organism>
<feature type="non-terminal residue" evidence="1">
    <location>
        <position position="160"/>
    </location>
</feature>
<reference evidence="1 2" key="1">
    <citation type="submission" date="2017-11" db="EMBL/GenBank/DDBJ databases">
        <title>De-novo sequencing of pomegranate (Punica granatum L.) genome.</title>
        <authorList>
            <person name="Akparov Z."/>
            <person name="Amiraslanov A."/>
            <person name="Hajiyeva S."/>
            <person name="Abbasov M."/>
            <person name="Kaur K."/>
            <person name="Hamwieh A."/>
            <person name="Solovyev V."/>
            <person name="Salamov A."/>
            <person name="Braich B."/>
            <person name="Kosarev P."/>
            <person name="Mahmoud A."/>
            <person name="Hajiyev E."/>
            <person name="Babayeva S."/>
            <person name="Izzatullayeva V."/>
            <person name="Mammadov A."/>
            <person name="Mammadov A."/>
            <person name="Sharifova S."/>
            <person name="Ojaghi J."/>
            <person name="Eynullazada K."/>
            <person name="Bayramov B."/>
            <person name="Abdulazimova A."/>
            <person name="Shahmuradov I."/>
        </authorList>
    </citation>
    <scope>NUCLEOTIDE SEQUENCE [LARGE SCALE GENOMIC DNA]</scope>
    <source>
        <strain evidence="2">cv. AG2017</strain>
        <tissue evidence="1">Leaf</tissue>
    </source>
</reference>
<dbReference type="PANTHER" id="PTHR46779">
    <property type="entry name" value="BETA-1,6-GALACTOSYLTRANSFERASE GALT29A"/>
    <property type="match status" value="1"/>
</dbReference>
<sequence>MSSVPKQPGIAHDNDAPNLLKAHYPPPQVPIFPPTRHGSPPQTFKIRRKIGFCPPLAAALPSSRVGSEMKRPARPLFSILLLAAFAATLTCRAFLRRGLSPFDLEAGRKHLPPPVFNSTLLKLAETDLGEPKFKQDTENLLEGNFAGQSWRYRNFAPMRR</sequence>
<proteinExistence type="predicted"/>
<protein>
    <submittedName>
        <fullName evidence="1">Uncharacterized protein</fullName>
    </submittedName>
</protein>
<dbReference type="STRING" id="22663.A0A2I0JCB3"/>
<dbReference type="Proteomes" id="UP000233551">
    <property type="component" value="Unassembled WGS sequence"/>
</dbReference>
<dbReference type="PANTHER" id="PTHR46779:SF1">
    <property type="entry name" value="BETA-1,6-GALACTOSYLTRANSFERASE GALT29A"/>
    <property type="match status" value="1"/>
</dbReference>
<evidence type="ECO:0000313" key="1">
    <source>
        <dbReference type="EMBL" id="PKI53673.1"/>
    </source>
</evidence>
<evidence type="ECO:0000313" key="2">
    <source>
        <dbReference type="Proteomes" id="UP000233551"/>
    </source>
</evidence>
<dbReference type="AlphaFoldDB" id="A0A2I0JCB3"/>
<comment type="caution">
    <text evidence="1">The sequence shown here is derived from an EMBL/GenBank/DDBJ whole genome shotgun (WGS) entry which is preliminary data.</text>
</comment>
<dbReference type="EMBL" id="PGOL01001843">
    <property type="protein sequence ID" value="PKI53673.1"/>
    <property type="molecule type" value="Genomic_DNA"/>
</dbReference>
<name>A0A2I0JCB3_PUNGR</name>